<feature type="region of interest" description="Disordered" evidence="1">
    <location>
        <begin position="244"/>
        <end position="341"/>
    </location>
</feature>
<name>A0AA97NTB8_PYRO3</name>
<proteinExistence type="predicted"/>
<sequence length="482" mass="54786">MFRAIWRRPWARNNPRFDVVHLHKTNIREPWLSRNLGKCTATFACAYIMLYLFERKLAEIDMESIQKHEEDLHFPGIFLPLPHFEVLTQPKGFPRNGPVWERYTRFVEDESRRQAANVEIMDKVSNAYKAPGTPWVKRFGPPLSVNAHLTIILPGGPNPEPYQLGMVLLDDNEGPLFRRRLVTRNYWKRVERVFHPQALFMASLAFMSCLWDTTVVEVKQAMGVETEPAKPAQPQQWSLRNVPVWSPDPPKQPQIRILGPLPTGLPPAFGTSKPVVPQSTRPGAPKYDGAGKASSSSPLPLVTPSGISPPTGEDNSQSLTKNTDKDQQQQPRPGWTDEEGNPLMPLWLDYMANPQTHAPLMKRMQTISQAPRAAFLRELSRYPAWRPQNTHEYPPQGSIRLVGPVVVTTPGAYVHLEVSYWYDPATRKVIDQGSEISLKAVGHRWDAKNPQQVQSKPTADKWEPVQGTEKNVQPREPPERKE</sequence>
<feature type="region of interest" description="Disordered" evidence="1">
    <location>
        <begin position="442"/>
        <end position="482"/>
    </location>
</feature>
<feature type="compositionally biased region" description="Polar residues" evidence="1">
    <location>
        <begin position="305"/>
        <end position="321"/>
    </location>
</feature>
<dbReference type="EMBL" id="JH793421">
    <property type="protein sequence ID" value="ELQ35925.1"/>
    <property type="molecule type" value="Genomic_DNA"/>
</dbReference>
<organism evidence="2">
    <name type="scientific">Pyricularia oryzae (strain Y34)</name>
    <name type="common">Rice blast fungus</name>
    <name type="synonym">Magnaporthe oryzae</name>
    <dbReference type="NCBI Taxonomy" id="1143189"/>
    <lineage>
        <taxon>Eukaryota</taxon>
        <taxon>Fungi</taxon>
        <taxon>Dikarya</taxon>
        <taxon>Ascomycota</taxon>
        <taxon>Pezizomycotina</taxon>
        <taxon>Sordariomycetes</taxon>
        <taxon>Sordariomycetidae</taxon>
        <taxon>Magnaporthales</taxon>
        <taxon>Pyriculariaceae</taxon>
        <taxon>Pyricularia</taxon>
    </lineage>
</organism>
<evidence type="ECO:0000313" key="2">
    <source>
        <dbReference type="EMBL" id="ELQ35925.1"/>
    </source>
</evidence>
<accession>A0AA97NTB8</accession>
<reference evidence="2" key="1">
    <citation type="journal article" date="2012" name="PLoS Genet.">
        <title>Comparative analysis of the genomes of two field isolates of the rice blast fungus Magnaporthe oryzae.</title>
        <authorList>
            <person name="Xue M."/>
            <person name="Yang J."/>
            <person name="Li Z."/>
            <person name="Hu S."/>
            <person name="Yao N."/>
            <person name="Dean R.A."/>
            <person name="Zhao W."/>
            <person name="Shen M."/>
            <person name="Zhang H."/>
            <person name="Li C."/>
            <person name="Liu L."/>
            <person name="Cao L."/>
            <person name="Xu X."/>
            <person name="Xing Y."/>
            <person name="Hsiang T."/>
            <person name="Zhang Z."/>
            <person name="Xu J.R."/>
            <person name="Peng Y.L."/>
        </authorList>
    </citation>
    <scope>NUCLEOTIDE SEQUENCE</scope>
    <source>
        <strain evidence="2">Y34</strain>
    </source>
</reference>
<protein>
    <submittedName>
        <fullName evidence="2">Uncharacterized protein</fullName>
    </submittedName>
</protein>
<feature type="compositionally biased region" description="Basic and acidic residues" evidence="1">
    <location>
        <begin position="472"/>
        <end position="482"/>
    </location>
</feature>
<gene>
    <name evidence="2" type="ORF">OOU_Y34scaffold00679g8</name>
</gene>
<dbReference type="AlphaFoldDB" id="A0AA97NTB8"/>
<dbReference type="Proteomes" id="UP000011086">
    <property type="component" value="Unassembled WGS sequence"/>
</dbReference>
<evidence type="ECO:0000256" key="1">
    <source>
        <dbReference type="SAM" id="MobiDB-lite"/>
    </source>
</evidence>